<sequence>MAKEKKMLDALETGGRSDAEEEKRRAELEAKRIHEKRKTQHFARLAASNGGGSPRDAMFRSGRGGRGGAAAARRAARASSSSNDDARTTTRASEPADAPPPAPAAAHAKEAATRDAAAPTPTAGRGRGRGGRGGGGAAARASARGGKVSSRQSNDFIDDDDIGGPDGDAPERARAATHEHTTKHADGGHPVSQQPSGSPAVSMRRASAAVLGVLVADARAAWLTRWAEVDGDCVDGWRRLDVACVEDDVVVDEGLCESEDRPDAFAACSARIVHVDAAAGDDANDGSAASPLATLGACIDKFGVDHSATKWLPEETAEQLVCSLRGGTYDREAGARLDGADHVLVAPASADDVVVFDGTDAVGGVAWVAHASHPGVVVADVAVARRGELLVGGSGLQCANESAVSDGGHAPKLGYGTASAPCFLWEPDEAWVAGGAAFAMDDAVAYYEAGDAAVNASVPWFWVDERRGRVYVDEARGPPDAKTLRRKNATRGDVFVVGDASHRVFVRDAHFYGTGCCGAGPSTKSLVSQDLRVSGSRFLYAPPTGVRLRTTAQSKRGGTPFAAFLNNTVEFSEAALFYKGTGCRVVGNYLAFNSFEARGAYTLDNMAQRSVVAFNTLLYNGDKGGHFSWARGHFVFRNLVVGQDFLGPRFDAAVFHAVTTAQRGLVVEENWVLGPSLVSFARLDTSKTTTPAGAGSDTTIRRNVHLGLGLTLKGYNHTVEHNTGSRLLVVEAWAEIDDHNYASLIRYNAHSATASRGSTAAHGAIPGLSYLNACGDDLRVCNPRNDSAPPELARQLRPLRDGVQAELVEGAWPAVDTSGVGEGGNFNEAGVADGAELLGSLPPHAVGTPLAEGLDFRPSPSGRLALACDACGGDAAYDDHLGAYAVDDDLWVPGCYACVPGGASSLPPFPYSPGPSRAPTAAPTAELTAAPTAEPTAKPSRAPTAEPTAKPSRAPTAEPTAEPTAKPSRAPTAEPTAEPTEQVDGDCMDSTSWFYKKKSKKDCAWVAEKGKRCKSKVADDDGVSSLDACPVTCGSGCACADSTSWFYKKSKKDCAWVAKKTRRCKSKVADDADISSKEACPVACGRCD</sequence>
<evidence type="ECO:0000313" key="2">
    <source>
        <dbReference type="EMBL" id="KAK7233178.1"/>
    </source>
</evidence>
<feature type="compositionally biased region" description="Low complexity" evidence="1">
    <location>
        <begin position="114"/>
        <end position="124"/>
    </location>
</feature>
<keyword evidence="2" id="KW-0436">Ligase</keyword>
<dbReference type="EMBL" id="JBBJCI010000363">
    <property type="protein sequence ID" value="KAK7233178.1"/>
    <property type="molecule type" value="Genomic_DNA"/>
</dbReference>
<feature type="region of interest" description="Disordered" evidence="1">
    <location>
        <begin position="1"/>
        <end position="203"/>
    </location>
</feature>
<feature type="compositionally biased region" description="Basic and acidic residues" evidence="1">
    <location>
        <begin position="169"/>
        <end position="187"/>
    </location>
</feature>
<organism evidence="2 3">
    <name type="scientific">Aureococcus anophagefferens</name>
    <name type="common">Harmful bloom alga</name>
    <dbReference type="NCBI Taxonomy" id="44056"/>
    <lineage>
        <taxon>Eukaryota</taxon>
        <taxon>Sar</taxon>
        <taxon>Stramenopiles</taxon>
        <taxon>Ochrophyta</taxon>
        <taxon>Pelagophyceae</taxon>
        <taxon>Pelagomonadales</taxon>
        <taxon>Pelagomonadaceae</taxon>
        <taxon>Aureococcus</taxon>
    </lineage>
</organism>
<feature type="compositionally biased region" description="Low complexity" evidence="1">
    <location>
        <begin position="954"/>
        <end position="980"/>
    </location>
</feature>
<dbReference type="InterPro" id="IPR011050">
    <property type="entry name" value="Pectin_lyase_fold/virulence"/>
</dbReference>
<evidence type="ECO:0000313" key="3">
    <source>
        <dbReference type="Proteomes" id="UP001363151"/>
    </source>
</evidence>
<dbReference type="PANTHER" id="PTHR33683">
    <property type="entry name" value="1, PUTATIVE-RELATED"/>
    <property type="match status" value="1"/>
</dbReference>
<proteinExistence type="predicted"/>
<evidence type="ECO:0000256" key="1">
    <source>
        <dbReference type="SAM" id="MobiDB-lite"/>
    </source>
</evidence>
<dbReference type="SUPFAM" id="SSF51126">
    <property type="entry name" value="Pectin lyase-like"/>
    <property type="match status" value="1"/>
</dbReference>
<dbReference type="GO" id="GO:0016874">
    <property type="term" value="F:ligase activity"/>
    <property type="evidence" value="ECO:0007669"/>
    <property type="project" value="UniProtKB-KW"/>
</dbReference>
<reference evidence="2 3" key="1">
    <citation type="submission" date="2024-03" db="EMBL/GenBank/DDBJ databases">
        <title>Aureococcus anophagefferens CCMP1851 and Kratosvirus quantuckense: Draft genome of a second virus-susceptible host strain in the model system.</title>
        <authorList>
            <person name="Chase E."/>
            <person name="Truchon A.R."/>
            <person name="Schepens W."/>
            <person name="Wilhelm S.W."/>
        </authorList>
    </citation>
    <scope>NUCLEOTIDE SEQUENCE [LARGE SCALE GENOMIC DNA]</scope>
    <source>
        <strain evidence="2 3">CCMP1851</strain>
    </source>
</reference>
<dbReference type="Proteomes" id="UP001363151">
    <property type="component" value="Unassembled WGS sequence"/>
</dbReference>
<accession>A0ABR1FLR8</accession>
<protein>
    <submittedName>
        <fullName evidence="2">Ubiquitin protein ligase binding protein</fullName>
    </submittedName>
</protein>
<feature type="compositionally biased region" description="Low complexity" evidence="1">
    <location>
        <begin position="918"/>
        <end position="939"/>
    </location>
</feature>
<feature type="compositionally biased region" description="Low complexity" evidence="1">
    <location>
        <begin position="138"/>
        <end position="147"/>
    </location>
</feature>
<gene>
    <name evidence="2" type="primary">ABTB1</name>
    <name evidence="2" type="ORF">SO694_00038045</name>
</gene>
<comment type="caution">
    <text evidence="2">The sequence shown here is derived from an EMBL/GenBank/DDBJ whole genome shotgun (WGS) entry which is preliminary data.</text>
</comment>
<feature type="compositionally biased region" description="Low complexity" evidence="1">
    <location>
        <begin position="69"/>
        <end position="82"/>
    </location>
</feature>
<dbReference type="PANTHER" id="PTHR33683:SF46">
    <property type="entry name" value="SUSHI DOMAIN-CONTAINING PROTEIN"/>
    <property type="match status" value="1"/>
</dbReference>
<name>A0ABR1FLR8_AURAN</name>
<feature type="compositionally biased region" description="Basic and acidic residues" evidence="1">
    <location>
        <begin position="1"/>
        <end position="32"/>
    </location>
</feature>
<feature type="region of interest" description="Disordered" evidence="1">
    <location>
        <begin position="910"/>
        <end position="985"/>
    </location>
</feature>
<keyword evidence="3" id="KW-1185">Reference proteome</keyword>